<proteinExistence type="predicted"/>
<protein>
    <submittedName>
        <fullName evidence="1">Uncharacterized protein</fullName>
    </submittedName>
</protein>
<name>A0ABW7WZ08_9NOCA</name>
<sequence>MMRVGMRPYKYQSDFARGYFADGEKAGIRQGKRDAIRDSVFVVLNMRAIPVPHDVRDRISACAETEQLSAWLRRAAVVEDADDLFRD</sequence>
<comment type="caution">
    <text evidence="1">The sequence shown here is derived from an EMBL/GenBank/DDBJ whole genome shotgun (WGS) entry which is preliminary data.</text>
</comment>
<keyword evidence="2" id="KW-1185">Reference proteome</keyword>
<organism evidence="1 2">
    <name type="scientific">Nocardia xishanensis</name>
    <dbReference type="NCBI Taxonomy" id="238964"/>
    <lineage>
        <taxon>Bacteria</taxon>
        <taxon>Bacillati</taxon>
        <taxon>Actinomycetota</taxon>
        <taxon>Actinomycetes</taxon>
        <taxon>Mycobacteriales</taxon>
        <taxon>Nocardiaceae</taxon>
        <taxon>Nocardia</taxon>
    </lineage>
</organism>
<reference evidence="1 2" key="1">
    <citation type="submission" date="2024-10" db="EMBL/GenBank/DDBJ databases">
        <title>The Natural Products Discovery Center: Release of the First 8490 Sequenced Strains for Exploring Actinobacteria Biosynthetic Diversity.</title>
        <authorList>
            <person name="Kalkreuter E."/>
            <person name="Kautsar S.A."/>
            <person name="Yang D."/>
            <person name="Bader C.D."/>
            <person name="Teijaro C.N."/>
            <person name="Fluegel L."/>
            <person name="Davis C.M."/>
            <person name="Simpson J.R."/>
            <person name="Lauterbach L."/>
            <person name="Steele A.D."/>
            <person name="Gui C."/>
            <person name="Meng S."/>
            <person name="Li G."/>
            <person name="Viehrig K."/>
            <person name="Ye F."/>
            <person name="Su P."/>
            <person name="Kiefer A.F."/>
            <person name="Nichols A."/>
            <person name="Cepeda A.J."/>
            <person name="Yan W."/>
            <person name="Fan B."/>
            <person name="Jiang Y."/>
            <person name="Adhikari A."/>
            <person name="Zheng C.-J."/>
            <person name="Schuster L."/>
            <person name="Cowan T.M."/>
            <person name="Smanski M.J."/>
            <person name="Chevrette M.G."/>
            <person name="De Carvalho L.P.S."/>
            <person name="Shen B."/>
        </authorList>
    </citation>
    <scope>NUCLEOTIDE SEQUENCE [LARGE SCALE GENOMIC DNA]</scope>
    <source>
        <strain evidence="1 2">NPDC019275</strain>
    </source>
</reference>
<evidence type="ECO:0000313" key="2">
    <source>
        <dbReference type="Proteomes" id="UP001611415"/>
    </source>
</evidence>
<gene>
    <name evidence="1" type="ORF">ACH49W_11665</name>
</gene>
<accession>A0ABW7WZ08</accession>
<dbReference type="Proteomes" id="UP001611415">
    <property type="component" value="Unassembled WGS sequence"/>
</dbReference>
<evidence type="ECO:0000313" key="1">
    <source>
        <dbReference type="EMBL" id="MFI2474024.1"/>
    </source>
</evidence>
<dbReference type="EMBL" id="JBIRYO010000006">
    <property type="protein sequence ID" value="MFI2474024.1"/>
    <property type="molecule type" value="Genomic_DNA"/>
</dbReference>
<dbReference type="RefSeq" id="WP_364822219.1">
    <property type="nucleotide sequence ID" value="NZ_JBFAYM010000007.1"/>
</dbReference>